<dbReference type="RefSeq" id="WP_339096285.1">
    <property type="nucleotide sequence ID" value="NZ_CP149782.1"/>
</dbReference>
<evidence type="ECO:0000313" key="1">
    <source>
        <dbReference type="EMBL" id="WYF45113.1"/>
    </source>
</evidence>
<proteinExistence type="predicted"/>
<organism evidence="1">
    <name type="scientific">Deinococcus sp. VB142</name>
    <dbReference type="NCBI Taxonomy" id="3112952"/>
    <lineage>
        <taxon>Bacteria</taxon>
        <taxon>Thermotogati</taxon>
        <taxon>Deinococcota</taxon>
        <taxon>Deinococci</taxon>
        <taxon>Deinococcales</taxon>
        <taxon>Deinococcaceae</taxon>
        <taxon>Deinococcus</taxon>
    </lineage>
</organism>
<sequence>MKPVPENIQLEFLRPDGTALTFRELSDEFCRTNGIEGDRKDSPVRVAIASKTSQAGNIFYDFSMNGMPLPDGLNTILRLEGNILSFGPEAKSKNGNPTRKARADILVGGQLYISEGYLTQGKNGYYVKAVAHKKPSPPAPKPRGGSFI</sequence>
<reference evidence="1" key="1">
    <citation type="submission" date="2024-03" db="EMBL/GenBank/DDBJ databases">
        <title>Deinococcus weizhi sp. nov., isolated from human skin.</title>
        <authorList>
            <person name="Wei Z."/>
            <person name="Tian F."/>
            <person name="Yang C."/>
            <person name="Xin L.T."/>
            <person name="Wen Z.J."/>
            <person name="Lan K.C."/>
            <person name="Yu L."/>
            <person name="Zhe W."/>
            <person name="Dan F.D."/>
            <person name="Jun W."/>
            <person name="Rui Z."/>
            <person name="Yong X.J."/>
            <person name="Ting Y."/>
            <person name="Wei X."/>
            <person name="Xu Z.G."/>
            <person name="Xin Z."/>
            <person name="Dong F.G."/>
            <person name="Ni X.M."/>
            <person name="Zheng M.G."/>
            <person name="Chun Y."/>
            <person name="Qian W.X."/>
        </authorList>
    </citation>
    <scope>NUCLEOTIDE SEQUENCE</scope>
    <source>
        <strain evidence="1">VB142</strain>
    </source>
</reference>
<gene>
    <name evidence="1" type="ORF">WDJ50_03055</name>
</gene>
<accession>A0AAU6Q4D7</accession>
<name>A0AAU6Q4D7_9DEIO</name>
<dbReference type="AlphaFoldDB" id="A0AAU6Q4D7"/>
<protein>
    <submittedName>
        <fullName evidence="1">Uncharacterized protein</fullName>
    </submittedName>
</protein>
<dbReference type="EMBL" id="CP149782">
    <property type="protein sequence ID" value="WYF45113.1"/>
    <property type="molecule type" value="Genomic_DNA"/>
</dbReference>